<reference evidence="1" key="1">
    <citation type="submission" date="2018-05" db="EMBL/GenBank/DDBJ databases">
        <authorList>
            <person name="Lanie J.A."/>
            <person name="Ng W.-L."/>
            <person name="Kazmierczak K.M."/>
            <person name="Andrzejewski T.M."/>
            <person name="Davidsen T.M."/>
            <person name="Wayne K.J."/>
            <person name="Tettelin H."/>
            <person name="Glass J.I."/>
            <person name="Rusch D."/>
            <person name="Podicherti R."/>
            <person name="Tsui H.-C.T."/>
            <person name="Winkler M.E."/>
        </authorList>
    </citation>
    <scope>NUCLEOTIDE SEQUENCE</scope>
</reference>
<name>A0A382CVV8_9ZZZZ</name>
<dbReference type="AlphaFoldDB" id="A0A382CVV8"/>
<evidence type="ECO:0000313" key="1">
    <source>
        <dbReference type="EMBL" id="SVB30278.1"/>
    </source>
</evidence>
<sequence>MSLDNSDFLPVDQEAFRRIVRCHPNFFRICNAAEFLELDDFTATRSITFQEFADLLETHEAIAPPSMS</sequence>
<dbReference type="EMBL" id="UINC01036389">
    <property type="protein sequence ID" value="SVB30278.1"/>
    <property type="molecule type" value="Genomic_DNA"/>
</dbReference>
<organism evidence="1">
    <name type="scientific">marine metagenome</name>
    <dbReference type="NCBI Taxonomy" id="408172"/>
    <lineage>
        <taxon>unclassified sequences</taxon>
        <taxon>metagenomes</taxon>
        <taxon>ecological metagenomes</taxon>
    </lineage>
</organism>
<gene>
    <name evidence="1" type="ORF">METZ01_LOCUS183132</name>
</gene>
<accession>A0A382CVV8</accession>
<feature type="non-terminal residue" evidence="1">
    <location>
        <position position="68"/>
    </location>
</feature>
<protein>
    <submittedName>
        <fullName evidence="1">Uncharacterized protein</fullName>
    </submittedName>
</protein>
<proteinExistence type="predicted"/>